<dbReference type="EMBL" id="CM045766">
    <property type="protein sequence ID" value="KAI8002418.1"/>
    <property type="molecule type" value="Genomic_DNA"/>
</dbReference>
<organism evidence="1 2">
    <name type="scientific">Camellia lanceoleosa</name>
    <dbReference type="NCBI Taxonomy" id="1840588"/>
    <lineage>
        <taxon>Eukaryota</taxon>
        <taxon>Viridiplantae</taxon>
        <taxon>Streptophyta</taxon>
        <taxon>Embryophyta</taxon>
        <taxon>Tracheophyta</taxon>
        <taxon>Spermatophyta</taxon>
        <taxon>Magnoliopsida</taxon>
        <taxon>eudicotyledons</taxon>
        <taxon>Gunneridae</taxon>
        <taxon>Pentapetalae</taxon>
        <taxon>asterids</taxon>
        <taxon>Ericales</taxon>
        <taxon>Theaceae</taxon>
        <taxon>Camellia</taxon>
    </lineage>
</organism>
<gene>
    <name evidence="1" type="ORF">LOK49_LG08G00360</name>
</gene>
<keyword evidence="2" id="KW-1185">Reference proteome</keyword>
<sequence>MPITTSAVELVVRPSDSGDGSEAGCDSDYEPSEVRRDPPLYSRSDRFSDDLTRLQNLNPSPNSNSRLRVGSLNSGSGGSVLIDCLKNKEGGVKEEENQENKNVDVGGVETSFGEIVLEFEVVRTYRELSSELRIEQKLIIIQIDEKSRGSVVEIIERNRAHSFSLKIDLGGVHWAVQALQQLGLSFRGGSFFSKYCSSSAVFCLQKYTNDKGVFVEMSKWEGGIKKGNIILPAGYNGRGWFQIAAMLRKVIGIDARANFKGMDVTAGFIEEKLSKNTKESFMDRKTGANRGRRCVGLFTANGLNSLKSDMERAVVCTRYDFSSSWVQIEKNLSKYLKINIALRPF</sequence>
<evidence type="ECO:0000313" key="1">
    <source>
        <dbReference type="EMBL" id="KAI8002418.1"/>
    </source>
</evidence>
<proteinExistence type="predicted"/>
<name>A0ACC0GMQ1_9ERIC</name>
<comment type="caution">
    <text evidence="1">The sequence shown here is derived from an EMBL/GenBank/DDBJ whole genome shotgun (WGS) entry which is preliminary data.</text>
</comment>
<protein>
    <submittedName>
        <fullName evidence="1">Uncharacterized protein</fullName>
    </submittedName>
</protein>
<reference evidence="1 2" key="1">
    <citation type="journal article" date="2022" name="Plant J.">
        <title>Chromosome-level genome of Camellia lanceoleosa provides a valuable resource for understanding genome evolution and self-incompatibility.</title>
        <authorList>
            <person name="Gong W."/>
            <person name="Xiao S."/>
            <person name="Wang L."/>
            <person name="Liao Z."/>
            <person name="Chang Y."/>
            <person name="Mo W."/>
            <person name="Hu G."/>
            <person name="Li W."/>
            <person name="Zhao G."/>
            <person name="Zhu H."/>
            <person name="Hu X."/>
            <person name="Ji K."/>
            <person name="Xiang X."/>
            <person name="Song Q."/>
            <person name="Yuan D."/>
            <person name="Jin S."/>
            <person name="Zhang L."/>
        </authorList>
    </citation>
    <scope>NUCLEOTIDE SEQUENCE [LARGE SCALE GENOMIC DNA]</scope>
    <source>
        <strain evidence="1">SQ_2022a</strain>
    </source>
</reference>
<accession>A0ACC0GMQ1</accession>
<dbReference type="Proteomes" id="UP001060215">
    <property type="component" value="Chromosome 9"/>
</dbReference>
<evidence type="ECO:0000313" key="2">
    <source>
        <dbReference type="Proteomes" id="UP001060215"/>
    </source>
</evidence>